<accession>A0A165DLR0</accession>
<name>A0A165DLR0_9BASI</name>
<dbReference type="InterPro" id="IPR032675">
    <property type="entry name" value="LRR_dom_sf"/>
</dbReference>
<protein>
    <submittedName>
        <fullName evidence="2">Uncharacterized protein</fullName>
    </submittedName>
</protein>
<gene>
    <name evidence="2" type="ORF">CALCODRAFT_501514</name>
</gene>
<dbReference type="STRING" id="1353952.A0A165DLR0"/>
<reference evidence="2 3" key="1">
    <citation type="journal article" date="2016" name="Mol. Biol. Evol.">
        <title>Comparative Genomics of Early-Diverging Mushroom-Forming Fungi Provides Insights into the Origins of Lignocellulose Decay Capabilities.</title>
        <authorList>
            <person name="Nagy L.G."/>
            <person name="Riley R."/>
            <person name="Tritt A."/>
            <person name="Adam C."/>
            <person name="Daum C."/>
            <person name="Floudas D."/>
            <person name="Sun H."/>
            <person name="Yadav J.S."/>
            <person name="Pangilinan J."/>
            <person name="Larsson K.H."/>
            <person name="Matsuura K."/>
            <person name="Barry K."/>
            <person name="Labutti K."/>
            <person name="Kuo R."/>
            <person name="Ohm R.A."/>
            <person name="Bhattacharya S.S."/>
            <person name="Shirouzu T."/>
            <person name="Yoshinaga Y."/>
            <person name="Martin F.M."/>
            <person name="Grigoriev I.V."/>
            <person name="Hibbett D.S."/>
        </authorList>
    </citation>
    <scope>NUCLEOTIDE SEQUENCE [LARGE SCALE GENOMIC DNA]</scope>
    <source>
        <strain evidence="2 3">HHB12733</strain>
    </source>
</reference>
<keyword evidence="1" id="KW-0175">Coiled coil</keyword>
<dbReference type="InterPro" id="IPR036047">
    <property type="entry name" value="F-box-like_dom_sf"/>
</dbReference>
<dbReference type="Gene3D" id="1.20.1280.50">
    <property type="match status" value="1"/>
</dbReference>
<feature type="coiled-coil region" evidence="1">
    <location>
        <begin position="22"/>
        <end position="60"/>
    </location>
</feature>
<dbReference type="SUPFAM" id="SSF81383">
    <property type="entry name" value="F-box domain"/>
    <property type="match status" value="1"/>
</dbReference>
<dbReference type="EMBL" id="KV424047">
    <property type="protein sequence ID" value="KZT53084.1"/>
    <property type="molecule type" value="Genomic_DNA"/>
</dbReference>
<proteinExistence type="predicted"/>
<evidence type="ECO:0000256" key="1">
    <source>
        <dbReference type="SAM" id="Coils"/>
    </source>
</evidence>
<dbReference type="Proteomes" id="UP000076842">
    <property type="component" value="Unassembled WGS sequence"/>
</dbReference>
<keyword evidence="3" id="KW-1185">Reference proteome</keyword>
<dbReference type="Gene3D" id="3.80.10.10">
    <property type="entry name" value="Ribonuclease Inhibitor"/>
    <property type="match status" value="1"/>
</dbReference>
<dbReference type="AlphaFoldDB" id="A0A165DLR0"/>
<dbReference type="SUPFAM" id="SSF52047">
    <property type="entry name" value="RNI-like"/>
    <property type="match status" value="1"/>
</dbReference>
<evidence type="ECO:0000313" key="3">
    <source>
        <dbReference type="Proteomes" id="UP000076842"/>
    </source>
</evidence>
<dbReference type="OrthoDB" id="2884925at2759"/>
<evidence type="ECO:0000313" key="2">
    <source>
        <dbReference type="EMBL" id="KZT53084.1"/>
    </source>
</evidence>
<sequence>MAISNQFIDFGQRWTEAAPGSERQLLDSIADTKNEIERVRADLKRQEARLQSELQCQEARLFAARATRAPISRLSDDILTIIFEANAESMLQPPVARTKRNEGNPAAFQLVCSQVCHRWRQVAFRTSSLWSSFLMEDRRSVDFALIMLKGLSCRFGLVLRLYCSASQKRHPLIRRLLDGVTPYIMQLIALRLQMCKHAVYRFATNIKVALPSLIEVHHEQLHFTCSHHDESAMEWIGEGLHASSELLRLRFSNMQLPSSFLSMPTVVRLHLYQVGCRSSKHLLSFLSSMPNLQELILHDVSDWHRDTGDLTEEAACLDDLRTLRLSHDISAFQPLFSTFVFPKLQHLSIEDVTIPMQHVVAFVQHNNQSITHCNLHWSSDRDYSMEEGISKFLDMMGAAHSPDGPHFPSLVEIRLYDLRPGRWSKTHERCIQHFSRSLASLVENRVSSGCSLRRLIAYPALEPEHHALIKDKVLVGYRKSKYLAGLYAPLIWYDSETE</sequence>
<organism evidence="2 3">
    <name type="scientific">Calocera cornea HHB12733</name>
    <dbReference type="NCBI Taxonomy" id="1353952"/>
    <lineage>
        <taxon>Eukaryota</taxon>
        <taxon>Fungi</taxon>
        <taxon>Dikarya</taxon>
        <taxon>Basidiomycota</taxon>
        <taxon>Agaricomycotina</taxon>
        <taxon>Dacrymycetes</taxon>
        <taxon>Dacrymycetales</taxon>
        <taxon>Dacrymycetaceae</taxon>
        <taxon>Calocera</taxon>
    </lineage>
</organism>
<dbReference type="InParanoid" id="A0A165DLR0"/>